<feature type="signal peptide" evidence="1">
    <location>
        <begin position="1"/>
        <end position="20"/>
    </location>
</feature>
<comment type="caution">
    <text evidence="2">The sequence shown here is derived from an EMBL/GenBank/DDBJ whole genome shotgun (WGS) entry which is preliminary data.</text>
</comment>
<keyword evidence="1" id="KW-0732">Signal</keyword>
<keyword evidence="3" id="KW-1185">Reference proteome</keyword>
<protein>
    <submittedName>
        <fullName evidence="2">Uncharacterized protein</fullName>
    </submittedName>
</protein>
<proteinExistence type="predicted"/>
<evidence type="ECO:0000313" key="2">
    <source>
        <dbReference type="EMBL" id="KAJ4002014.1"/>
    </source>
</evidence>
<reference evidence="2" key="1">
    <citation type="submission" date="2022-08" db="EMBL/GenBank/DDBJ databases">
        <authorList>
            <consortium name="DOE Joint Genome Institute"/>
            <person name="Min B."/>
            <person name="Riley R."/>
            <person name="Sierra-Patev S."/>
            <person name="Naranjo-Ortiz M."/>
            <person name="Looney B."/>
            <person name="Konkel Z."/>
            <person name="Slot J.C."/>
            <person name="Sakamoto Y."/>
            <person name="Steenwyk J.L."/>
            <person name="Rokas A."/>
            <person name="Carro J."/>
            <person name="Camarero S."/>
            <person name="Ferreira P."/>
            <person name="Molpeceres G."/>
            <person name="Ruiz-Duenas F.J."/>
            <person name="Serrano A."/>
            <person name="Henrissat B."/>
            <person name="Drula E."/>
            <person name="Hughes K.W."/>
            <person name="Mata J.L."/>
            <person name="Ishikawa N.K."/>
            <person name="Vargas-Isla R."/>
            <person name="Ushijima S."/>
            <person name="Smith C.A."/>
            <person name="Ahrendt S."/>
            <person name="Andreopoulos W."/>
            <person name="He G."/>
            <person name="Labutti K."/>
            <person name="Lipzen A."/>
            <person name="Ng V."/>
            <person name="Sandor L."/>
            <person name="Barry K."/>
            <person name="Martinez A.T."/>
            <person name="Xiao Y."/>
            <person name="Gibbons J.G."/>
            <person name="Terashima K."/>
            <person name="Hibbett D.S."/>
            <person name="Grigoriev I.V."/>
        </authorList>
    </citation>
    <scope>NUCLEOTIDE SEQUENCE</scope>
    <source>
        <strain evidence="2">TFB10827</strain>
    </source>
</reference>
<accession>A0ABQ8QU30</accession>
<name>A0ABQ8QU30_9AGAR</name>
<dbReference type="EMBL" id="MU790504">
    <property type="protein sequence ID" value="KAJ4002014.1"/>
    <property type="molecule type" value="Genomic_DNA"/>
</dbReference>
<gene>
    <name evidence="2" type="ORF">F5050DRAFT_1802593</name>
</gene>
<evidence type="ECO:0000256" key="1">
    <source>
        <dbReference type="SAM" id="SignalP"/>
    </source>
</evidence>
<evidence type="ECO:0000313" key="3">
    <source>
        <dbReference type="Proteomes" id="UP001163828"/>
    </source>
</evidence>
<dbReference type="Proteomes" id="UP001163828">
    <property type="component" value="Unassembled WGS sequence"/>
</dbReference>
<organism evidence="2 3">
    <name type="scientific">Lentinula boryana</name>
    <dbReference type="NCBI Taxonomy" id="40481"/>
    <lineage>
        <taxon>Eukaryota</taxon>
        <taxon>Fungi</taxon>
        <taxon>Dikarya</taxon>
        <taxon>Basidiomycota</taxon>
        <taxon>Agaricomycotina</taxon>
        <taxon>Agaricomycetes</taxon>
        <taxon>Agaricomycetidae</taxon>
        <taxon>Agaricales</taxon>
        <taxon>Marasmiineae</taxon>
        <taxon>Omphalotaceae</taxon>
        <taxon>Lentinula</taxon>
    </lineage>
</organism>
<feature type="chain" id="PRO_5045085289" evidence="1">
    <location>
        <begin position="21"/>
        <end position="198"/>
    </location>
</feature>
<sequence length="198" mass="21534">MLAKTLFLIIISSLLSLSATSPLPAAQDHADYSRESGEFNVTSPSSSSGNVKRAPATKLVLNLIGCTMDVITWASYNPGRLTAKEDGILYGSIIPRGGLYFAVDPKDADVIGKASKCPRGTFVVVEYEFDGTGLRNEYSIIDMTAGQNYDETAHAVVGYFDPSRIGIRGKLMKMYVLQNPIAIAESHLKLKMINHKSR</sequence>